<dbReference type="Pfam" id="PF00004">
    <property type="entry name" value="AAA"/>
    <property type="match status" value="1"/>
</dbReference>
<comment type="caution">
    <text evidence="3">The sequence shown here is derived from an EMBL/GenBank/DDBJ whole genome shotgun (WGS) entry which is preliminary data.</text>
</comment>
<dbReference type="Proteomes" id="UP000799429">
    <property type="component" value="Unassembled WGS sequence"/>
</dbReference>
<dbReference type="GO" id="GO:0005524">
    <property type="term" value="F:ATP binding"/>
    <property type="evidence" value="ECO:0007669"/>
    <property type="project" value="InterPro"/>
</dbReference>
<dbReference type="OrthoDB" id="10042665at2759"/>
<dbReference type="AlphaFoldDB" id="A0A9P4VLH0"/>
<organism evidence="3 4">
    <name type="scientific">Patellaria atrata CBS 101060</name>
    <dbReference type="NCBI Taxonomy" id="1346257"/>
    <lineage>
        <taxon>Eukaryota</taxon>
        <taxon>Fungi</taxon>
        <taxon>Dikarya</taxon>
        <taxon>Ascomycota</taxon>
        <taxon>Pezizomycotina</taxon>
        <taxon>Dothideomycetes</taxon>
        <taxon>Dothideomycetes incertae sedis</taxon>
        <taxon>Patellariales</taxon>
        <taxon>Patellariaceae</taxon>
        <taxon>Patellaria</taxon>
    </lineage>
</organism>
<dbReference type="GO" id="GO:0016887">
    <property type="term" value="F:ATP hydrolysis activity"/>
    <property type="evidence" value="ECO:0007669"/>
    <property type="project" value="InterPro"/>
</dbReference>
<dbReference type="CDD" id="cd19481">
    <property type="entry name" value="RecA-like_protease"/>
    <property type="match status" value="1"/>
</dbReference>
<dbReference type="SUPFAM" id="SSF52540">
    <property type="entry name" value="P-loop containing nucleoside triphosphate hydrolases"/>
    <property type="match status" value="1"/>
</dbReference>
<evidence type="ECO:0000259" key="2">
    <source>
        <dbReference type="SMART" id="SM00382"/>
    </source>
</evidence>
<keyword evidence="4" id="KW-1185">Reference proteome</keyword>
<feature type="compositionally biased region" description="Low complexity" evidence="1">
    <location>
        <begin position="33"/>
        <end position="50"/>
    </location>
</feature>
<evidence type="ECO:0000313" key="3">
    <source>
        <dbReference type="EMBL" id="KAF2835543.1"/>
    </source>
</evidence>
<name>A0A9P4VLH0_9PEZI</name>
<dbReference type="InterPro" id="IPR027417">
    <property type="entry name" value="P-loop_NTPase"/>
</dbReference>
<dbReference type="PANTHER" id="PTHR46411:SF3">
    <property type="entry name" value="AAA+ ATPASE DOMAIN-CONTAINING PROTEIN"/>
    <property type="match status" value="1"/>
</dbReference>
<evidence type="ECO:0000313" key="4">
    <source>
        <dbReference type="Proteomes" id="UP000799429"/>
    </source>
</evidence>
<sequence>MAVPEMEAVNSTNGVEVEVKQKTNGTSVENVKDTSAAETTEENNGTTPTDTTKKDSDRDDEAKPEESPWSIGSITEIKALVSRYDSTGQQETIERSKYLSSKNERPFNSYVLVSKQHFDVKGKIEKTTVEINSPEILDALRELVTYYPAEPLDFDGSATYDSPFTLLNHYRDELEAFAARSGNETTKAHVQLLLEYLESEAGDGGRQAVKLIQAGIIAFDKLWMVFKPGELLYTTDVGHERLFLLQKTGYGVTGSGCKYFEVSCAYTSCDGVKAGTSSVDLLIWENKEFVGKAPTAIRQLSVHPLRYSGCDGEELKGRLTERGKKYLEVVGARPFHYDGLYQYLKMPPSDHYDEKSTYDGVWMPRSMTGRVVIDAKTFAEEVRRRKEENAEFASIFGRFGADKGEGEKKGCGNDVFGVQTCETDPLLCPPYLYGFELDSKEWCKFFLENLNPIEWKANAMDSIFIPDRQRRLITALVTAHRFPDHARDEAALKGKGLIALLHGTPGSGKTLTAEMVAEHTKRPLLKISTGELGSWEHEISAELRKLLTYASLWHAIVLMDEADVFLEARRSGVAEQMERNALVAEFLRQLEYFQGILFLTSNRVSVFDAAIKSRLHLALKYQAPDQATRRRIWEQHILLADTHDDDLDMEKALGVLEKPDMNGREIANAVNTARTLATSEDTSLRLEHLETVISVWTDFQATLKEIEKEDLEGFDIARG</sequence>
<dbReference type="SMART" id="SM00382">
    <property type="entry name" value="AAA"/>
    <property type="match status" value="1"/>
</dbReference>
<reference evidence="3" key="1">
    <citation type="journal article" date="2020" name="Stud. Mycol.">
        <title>101 Dothideomycetes genomes: a test case for predicting lifestyles and emergence of pathogens.</title>
        <authorList>
            <person name="Haridas S."/>
            <person name="Albert R."/>
            <person name="Binder M."/>
            <person name="Bloem J."/>
            <person name="Labutti K."/>
            <person name="Salamov A."/>
            <person name="Andreopoulos B."/>
            <person name="Baker S."/>
            <person name="Barry K."/>
            <person name="Bills G."/>
            <person name="Bluhm B."/>
            <person name="Cannon C."/>
            <person name="Castanera R."/>
            <person name="Culley D."/>
            <person name="Daum C."/>
            <person name="Ezra D."/>
            <person name="Gonzalez J."/>
            <person name="Henrissat B."/>
            <person name="Kuo A."/>
            <person name="Liang C."/>
            <person name="Lipzen A."/>
            <person name="Lutzoni F."/>
            <person name="Magnuson J."/>
            <person name="Mondo S."/>
            <person name="Nolan M."/>
            <person name="Ohm R."/>
            <person name="Pangilinan J."/>
            <person name="Park H.-J."/>
            <person name="Ramirez L."/>
            <person name="Alfaro M."/>
            <person name="Sun H."/>
            <person name="Tritt A."/>
            <person name="Yoshinaga Y."/>
            <person name="Zwiers L.-H."/>
            <person name="Turgeon B."/>
            <person name="Goodwin S."/>
            <person name="Spatafora J."/>
            <person name="Crous P."/>
            <person name="Grigoriev I."/>
        </authorList>
    </citation>
    <scope>NUCLEOTIDE SEQUENCE</scope>
    <source>
        <strain evidence="3">CBS 101060</strain>
    </source>
</reference>
<feature type="region of interest" description="Disordered" evidence="1">
    <location>
        <begin position="1"/>
        <end position="71"/>
    </location>
</feature>
<gene>
    <name evidence="3" type="ORF">M501DRAFT_999018</name>
</gene>
<dbReference type="EMBL" id="MU006108">
    <property type="protein sequence ID" value="KAF2835543.1"/>
    <property type="molecule type" value="Genomic_DNA"/>
</dbReference>
<protein>
    <submittedName>
        <fullName evidence="3">P-loop containing nucleoside triphosphate hydrolase protein</fullName>
    </submittedName>
</protein>
<feature type="domain" description="AAA+ ATPase" evidence="2">
    <location>
        <begin position="495"/>
        <end position="625"/>
    </location>
</feature>
<dbReference type="InterPro" id="IPR054289">
    <property type="entry name" value="DUF7025"/>
</dbReference>
<proteinExistence type="predicted"/>
<dbReference type="InterPro" id="IPR003959">
    <property type="entry name" value="ATPase_AAA_core"/>
</dbReference>
<dbReference type="Gene3D" id="3.40.50.300">
    <property type="entry name" value="P-loop containing nucleotide triphosphate hydrolases"/>
    <property type="match status" value="1"/>
</dbReference>
<dbReference type="PANTHER" id="PTHR46411">
    <property type="entry name" value="FAMILY ATPASE, PUTATIVE-RELATED"/>
    <property type="match status" value="1"/>
</dbReference>
<evidence type="ECO:0000256" key="1">
    <source>
        <dbReference type="SAM" id="MobiDB-lite"/>
    </source>
</evidence>
<keyword evidence="3" id="KW-0378">Hydrolase</keyword>
<accession>A0A9P4VLH0</accession>
<feature type="compositionally biased region" description="Basic and acidic residues" evidence="1">
    <location>
        <begin position="51"/>
        <end position="66"/>
    </location>
</feature>
<dbReference type="InterPro" id="IPR003593">
    <property type="entry name" value="AAA+_ATPase"/>
</dbReference>
<dbReference type="Pfam" id="PF22942">
    <property type="entry name" value="DUF7025"/>
    <property type="match status" value="1"/>
</dbReference>